<protein>
    <submittedName>
        <fullName evidence="2">Uncharacterized protein</fullName>
    </submittedName>
</protein>
<dbReference type="EMBL" id="JAYWIO010000004">
    <property type="protein sequence ID" value="KAK7270296.1"/>
    <property type="molecule type" value="Genomic_DNA"/>
</dbReference>
<keyword evidence="3" id="KW-1185">Reference proteome</keyword>
<accession>A0AAN9IF18</accession>
<dbReference type="Proteomes" id="UP001372338">
    <property type="component" value="Unassembled WGS sequence"/>
</dbReference>
<evidence type="ECO:0000256" key="1">
    <source>
        <dbReference type="SAM" id="MobiDB-lite"/>
    </source>
</evidence>
<feature type="compositionally biased region" description="Low complexity" evidence="1">
    <location>
        <begin position="19"/>
        <end position="38"/>
    </location>
</feature>
<feature type="compositionally biased region" description="Polar residues" evidence="1">
    <location>
        <begin position="1"/>
        <end position="11"/>
    </location>
</feature>
<comment type="caution">
    <text evidence="2">The sequence shown here is derived from an EMBL/GenBank/DDBJ whole genome shotgun (WGS) entry which is preliminary data.</text>
</comment>
<name>A0AAN9IF18_CROPI</name>
<evidence type="ECO:0000313" key="2">
    <source>
        <dbReference type="EMBL" id="KAK7270296.1"/>
    </source>
</evidence>
<organism evidence="2 3">
    <name type="scientific">Crotalaria pallida</name>
    <name type="common">Smooth rattlebox</name>
    <name type="synonym">Crotalaria striata</name>
    <dbReference type="NCBI Taxonomy" id="3830"/>
    <lineage>
        <taxon>Eukaryota</taxon>
        <taxon>Viridiplantae</taxon>
        <taxon>Streptophyta</taxon>
        <taxon>Embryophyta</taxon>
        <taxon>Tracheophyta</taxon>
        <taxon>Spermatophyta</taxon>
        <taxon>Magnoliopsida</taxon>
        <taxon>eudicotyledons</taxon>
        <taxon>Gunneridae</taxon>
        <taxon>Pentapetalae</taxon>
        <taxon>rosids</taxon>
        <taxon>fabids</taxon>
        <taxon>Fabales</taxon>
        <taxon>Fabaceae</taxon>
        <taxon>Papilionoideae</taxon>
        <taxon>50 kb inversion clade</taxon>
        <taxon>genistoids sensu lato</taxon>
        <taxon>core genistoids</taxon>
        <taxon>Crotalarieae</taxon>
        <taxon>Crotalaria</taxon>
    </lineage>
</organism>
<gene>
    <name evidence="2" type="ORF">RIF29_23328</name>
</gene>
<reference evidence="2 3" key="1">
    <citation type="submission" date="2024-01" db="EMBL/GenBank/DDBJ databases">
        <title>The genomes of 5 underutilized Papilionoideae crops provide insights into root nodulation and disease resistanc.</title>
        <authorList>
            <person name="Yuan L."/>
        </authorList>
    </citation>
    <scope>NUCLEOTIDE SEQUENCE [LARGE SCALE GENOMIC DNA]</scope>
    <source>
        <strain evidence="2">ZHUSHIDOU_FW_LH</strain>
        <tissue evidence="2">Leaf</tissue>
    </source>
</reference>
<feature type="region of interest" description="Disordered" evidence="1">
    <location>
        <begin position="1"/>
        <end position="40"/>
    </location>
</feature>
<sequence length="147" mass="16532">MSATAKQQQQTESEEASKGMEMQMQQEQQSSSSSSSWKSKGEILERMSYLENKGEDAWPSFCYFFVESPCKDAFNDFTGCMSKVINNKNNRGSSKTTTISEADAAVICDSPFTAFQKCINQHPQSKQYLFDDDVPPPASWDQECSIM</sequence>
<proteinExistence type="predicted"/>
<evidence type="ECO:0000313" key="3">
    <source>
        <dbReference type="Proteomes" id="UP001372338"/>
    </source>
</evidence>
<dbReference type="Gene3D" id="1.10.287.2900">
    <property type="match status" value="1"/>
</dbReference>
<dbReference type="AlphaFoldDB" id="A0AAN9IF18"/>